<name>A0AAW8D4V7_9MICC</name>
<dbReference type="AlphaFoldDB" id="A0AAW8D4V7"/>
<organism evidence="1 4">
    <name type="scientific">Arthrobacter bambusae</name>
    <dbReference type="NCBI Taxonomy" id="1338426"/>
    <lineage>
        <taxon>Bacteria</taxon>
        <taxon>Bacillati</taxon>
        <taxon>Actinomycetota</taxon>
        <taxon>Actinomycetes</taxon>
        <taxon>Micrococcales</taxon>
        <taxon>Micrococcaceae</taxon>
        <taxon>Arthrobacter</taxon>
    </lineage>
</organism>
<evidence type="ECO:0000313" key="4">
    <source>
        <dbReference type="Proteomes" id="UP001242995"/>
    </source>
</evidence>
<evidence type="ECO:0000313" key="2">
    <source>
        <dbReference type="EMBL" id="MDQ0180190.1"/>
    </source>
</evidence>
<dbReference type="EMBL" id="JAUSTF010000002">
    <property type="protein sequence ID" value="MDQ0180190.1"/>
    <property type="molecule type" value="Genomic_DNA"/>
</dbReference>
<accession>A0AAW8D4V7</accession>
<dbReference type="EMBL" id="JAUSRG010000001">
    <property type="protein sequence ID" value="MDP9903157.1"/>
    <property type="molecule type" value="Genomic_DNA"/>
</dbReference>
<reference evidence="1 3" key="1">
    <citation type="submission" date="2023-07" db="EMBL/GenBank/DDBJ databases">
        <title>Sorghum-associated microbial communities from plants grown in Nebraska, USA.</title>
        <authorList>
            <person name="Schachtman D."/>
        </authorList>
    </citation>
    <scope>NUCLEOTIDE SEQUENCE</scope>
    <source>
        <strain evidence="1">DS1006</strain>
        <strain evidence="2 3">DS1016</strain>
    </source>
</reference>
<evidence type="ECO:0000313" key="1">
    <source>
        <dbReference type="EMBL" id="MDP9903157.1"/>
    </source>
</evidence>
<protein>
    <submittedName>
        <fullName evidence="1">Uncharacterized protein</fullName>
    </submittedName>
</protein>
<evidence type="ECO:0000313" key="3">
    <source>
        <dbReference type="Proteomes" id="UP001230951"/>
    </source>
</evidence>
<keyword evidence="3" id="KW-1185">Reference proteome</keyword>
<gene>
    <name evidence="1" type="ORF">J2S90_000097</name>
    <name evidence="2" type="ORF">J2S93_001606</name>
</gene>
<dbReference type="Proteomes" id="UP001230951">
    <property type="component" value="Unassembled WGS sequence"/>
</dbReference>
<sequence length="30" mass="3514">MTLTYTPAHTTYHLDRFEDNETGLGYSHEL</sequence>
<dbReference type="Proteomes" id="UP001242995">
    <property type="component" value="Unassembled WGS sequence"/>
</dbReference>
<proteinExistence type="predicted"/>
<comment type="caution">
    <text evidence="1">The sequence shown here is derived from an EMBL/GenBank/DDBJ whole genome shotgun (WGS) entry which is preliminary data.</text>
</comment>